<keyword evidence="4" id="KW-1185">Reference proteome</keyword>
<dbReference type="EMBL" id="PUBV01000010">
    <property type="protein sequence ID" value="PWB07792.1"/>
    <property type="molecule type" value="Genomic_DNA"/>
</dbReference>
<dbReference type="InterPro" id="IPR055378">
    <property type="entry name" value="GH3_C"/>
</dbReference>
<dbReference type="Pfam" id="PF23572">
    <property type="entry name" value="GH3_C"/>
    <property type="match status" value="1"/>
</dbReference>
<feature type="domain" description="GH3 middle" evidence="1">
    <location>
        <begin position="297"/>
        <end position="363"/>
    </location>
</feature>
<evidence type="ECO:0000313" key="3">
    <source>
        <dbReference type="EMBL" id="PWB07792.1"/>
    </source>
</evidence>
<dbReference type="GO" id="GO:0016881">
    <property type="term" value="F:acid-amino acid ligase activity"/>
    <property type="evidence" value="ECO:0007669"/>
    <property type="project" value="TreeGrafter"/>
</dbReference>
<dbReference type="GO" id="GO:0005737">
    <property type="term" value="C:cytoplasm"/>
    <property type="evidence" value="ECO:0007669"/>
    <property type="project" value="TreeGrafter"/>
</dbReference>
<dbReference type="AlphaFoldDB" id="A0A2V1IZJ6"/>
<accession>A0A2V1IZJ6</accession>
<evidence type="ECO:0000259" key="2">
    <source>
        <dbReference type="Pfam" id="PF23572"/>
    </source>
</evidence>
<proteinExistence type="predicted"/>
<dbReference type="Proteomes" id="UP000244925">
    <property type="component" value="Unassembled WGS sequence"/>
</dbReference>
<dbReference type="GeneID" id="93425096"/>
<dbReference type="Pfam" id="PF03321">
    <property type="entry name" value="GH3"/>
    <property type="match status" value="1"/>
</dbReference>
<sequence length="508" mass="56494">MNITRLLTPFFAARARRTLRSASDPELVQLRQLKKLIANGRRTLWGDSHHLQQVATYDDFREAMPVTSYPDIRPYVERMIAGEPDILWPGPCRRFAQSSGTSDGKSKYIPVTDDSLRLNHYRGGAESVAHYLNHHPGSRLFDGKAFILGGSFANELHGTAPGVKAGDLSAHLIERINPLVDRIRVPSRATALMPDWTAKLPALVDESIHADVTNISGVPSWFLTVIRRVIERAGASTIHDVWPRLEVFFHGGIAFGPYRSQYEEITDPGRMHYLETYNASEGFFAVQHSPDAPGMMLLTDAGVFYEFVPLGAPDSEAIPAWLTTPGQSYSLLLSAPNGLWRYQIGDVVKVVATDPLQIVITGRTKHYINAFGEEVMVHNTDAALARACADCRCTVANYTAAPVFTTSASRGHHQWLIEFDRPPADIDAFATTLDRRLTEQNSDYQAKRAGDIFLAPLTVTVAHHGLFDRWLASTGKLGGQRKVPRLQNDRTLIDDMLRLNNDQTLKTT</sequence>
<reference evidence="4" key="1">
    <citation type="submission" date="2018-02" db="EMBL/GenBank/DDBJ databases">
        <authorList>
            <person name="Clavel T."/>
            <person name="Strowig T."/>
        </authorList>
    </citation>
    <scope>NUCLEOTIDE SEQUENCE [LARGE SCALE GENOMIC DNA]</scope>
    <source>
        <strain evidence="4">DSM 100764</strain>
    </source>
</reference>
<evidence type="ECO:0000259" key="1">
    <source>
        <dbReference type="Pfam" id="PF23571"/>
    </source>
</evidence>
<dbReference type="RefSeq" id="WP_107035938.1">
    <property type="nucleotide sequence ID" value="NZ_CAONGC010000004.1"/>
</dbReference>
<protein>
    <recommendedName>
        <fullName evidence="5">GH3 auxin-responsive promoter family protein</fullName>
    </recommendedName>
</protein>
<evidence type="ECO:0008006" key="5">
    <source>
        <dbReference type="Google" id="ProtNLM"/>
    </source>
</evidence>
<dbReference type="InterPro" id="IPR004993">
    <property type="entry name" value="GH3"/>
</dbReference>
<organism evidence="3 4">
    <name type="scientific">Paramuribaculum intestinale</name>
    <dbReference type="NCBI Taxonomy" id="2094151"/>
    <lineage>
        <taxon>Bacteria</taxon>
        <taxon>Pseudomonadati</taxon>
        <taxon>Bacteroidota</taxon>
        <taxon>Bacteroidia</taxon>
        <taxon>Bacteroidales</taxon>
        <taxon>Muribaculaceae</taxon>
        <taxon>Paramuribaculum</taxon>
    </lineage>
</organism>
<gene>
    <name evidence="3" type="ORF">C5O25_06570</name>
</gene>
<feature type="domain" description="GH3 C-terminal" evidence="2">
    <location>
        <begin position="380"/>
        <end position="490"/>
    </location>
</feature>
<dbReference type="PANTHER" id="PTHR31901">
    <property type="entry name" value="GH3 DOMAIN-CONTAINING PROTEIN"/>
    <property type="match status" value="1"/>
</dbReference>
<dbReference type="InterPro" id="IPR055377">
    <property type="entry name" value="GH3_M"/>
</dbReference>
<dbReference type="PANTHER" id="PTHR31901:SF9">
    <property type="entry name" value="GH3 DOMAIN-CONTAINING PROTEIN"/>
    <property type="match status" value="1"/>
</dbReference>
<dbReference type="Pfam" id="PF23571">
    <property type="entry name" value="GH3_M"/>
    <property type="match status" value="1"/>
</dbReference>
<evidence type="ECO:0000313" key="4">
    <source>
        <dbReference type="Proteomes" id="UP000244925"/>
    </source>
</evidence>
<comment type="caution">
    <text evidence="3">The sequence shown here is derived from an EMBL/GenBank/DDBJ whole genome shotgun (WGS) entry which is preliminary data.</text>
</comment>
<name>A0A2V1IZJ6_9BACT</name>